<dbReference type="Gene3D" id="3.90.1150.10">
    <property type="entry name" value="Aspartate Aminotransferase, domain 1"/>
    <property type="match status" value="1"/>
</dbReference>
<dbReference type="PIRSF" id="PIRSF005572">
    <property type="entry name" value="NifS"/>
    <property type="match status" value="1"/>
</dbReference>
<evidence type="ECO:0000256" key="1">
    <source>
        <dbReference type="ARBA" id="ARBA00001933"/>
    </source>
</evidence>
<evidence type="ECO:0000313" key="11">
    <source>
        <dbReference type="Proteomes" id="UP001596500"/>
    </source>
</evidence>
<comment type="caution">
    <text evidence="10">The sequence shown here is derived from an EMBL/GenBank/DDBJ whole genome shotgun (WGS) entry which is preliminary data.</text>
</comment>
<feature type="domain" description="Aminotransferase class V" evidence="9">
    <location>
        <begin position="4"/>
        <end position="367"/>
    </location>
</feature>
<keyword evidence="4" id="KW-0479">Metal-binding</keyword>
<keyword evidence="7" id="KW-0411">Iron-sulfur</keyword>
<dbReference type="Gene3D" id="1.10.260.50">
    <property type="match status" value="1"/>
</dbReference>
<evidence type="ECO:0000256" key="4">
    <source>
        <dbReference type="ARBA" id="ARBA00022723"/>
    </source>
</evidence>
<gene>
    <name evidence="10" type="ORF">ACFQNG_19740</name>
</gene>
<protein>
    <submittedName>
        <fullName evidence="10">Cysteine desulfurase family protein</fullName>
    </submittedName>
</protein>
<dbReference type="Pfam" id="PF00266">
    <property type="entry name" value="Aminotran_5"/>
    <property type="match status" value="1"/>
</dbReference>
<evidence type="ECO:0000256" key="8">
    <source>
        <dbReference type="ARBA" id="ARBA00050776"/>
    </source>
</evidence>
<dbReference type="InterPro" id="IPR000192">
    <property type="entry name" value="Aminotrans_V_dom"/>
</dbReference>
<comment type="cofactor">
    <cofactor evidence="1">
        <name>pyridoxal 5'-phosphate</name>
        <dbReference type="ChEBI" id="CHEBI:597326"/>
    </cofactor>
</comment>
<dbReference type="InterPro" id="IPR015422">
    <property type="entry name" value="PyrdxlP-dep_Trfase_small"/>
</dbReference>
<proteinExistence type="inferred from homology"/>
<evidence type="ECO:0000256" key="6">
    <source>
        <dbReference type="ARBA" id="ARBA00023004"/>
    </source>
</evidence>
<reference evidence="11" key="1">
    <citation type="journal article" date="2019" name="Int. J. Syst. Evol. Microbiol.">
        <title>The Global Catalogue of Microorganisms (GCM) 10K type strain sequencing project: providing services to taxonomists for standard genome sequencing and annotation.</title>
        <authorList>
            <consortium name="The Broad Institute Genomics Platform"/>
            <consortium name="The Broad Institute Genome Sequencing Center for Infectious Disease"/>
            <person name="Wu L."/>
            <person name="Ma J."/>
        </authorList>
    </citation>
    <scope>NUCLEOTIDE SEQUENCE [LARGE SCALE GENOMIC DNA]</scope>
    <source>
        <strain evidence="11">CGMCC 1.12942</strain>
    </source>
</reference>
<comment type="similarity">
    <text evidence="2">Belongs to the class-V pyridoxal-phosphate-dependent aminotransferase family. NifS/IscS subfamily.</text>
</comment>
<dbReference type="InterPro" id="IPR015424">
    <property type="entry name" value="PyrdxlP-dep_Trfase"/>
</dbReference>
<organism evidence="10 11">
    <name type="scientific">Laceyella putida</name>
    <dbReference type="NCBI Taxonomy" id="110101"/>
    <lineage>
        <taxon>Bacteria</taxon>
        <taxon>Bacillati</taxon>
        <taxon>Bacillota</taxon>
        <taxon>Bacilli</taxon>
        <taxon>Bacillales</taxon>
        <taxon>Thermoactinomycetaceae</taxon>
        <taxon>Laceyella</taxon>
    </lineage>
</organism>
<dbReference type="EMBL" id="JBHTBW010000084">
    <property type="protein sequence ID" value="MFC7443302.1"/>
    <property type="molecule type" value="Genomic_DNA"/>
</dbReference>
<name>A0ABW2RQK8_9BACL</name>
<evidence type="ECO:0000256" key="5">
    <source>
        <dbReference type="ARBA" id="ARBA00022898"/>
    </source>
</evidence>
<keyword evidence="5" id="KW-0663">Pyridoxal phosphate</keyword>
<keyword evidence="11" id="KW-1185">Reference proteome</keyword>
<dbReference type="InterPro" id="IPR015421">
    <property type="entry name" value="PyrdxlP-dep_Trfase_major"/>
</dbReference>
<evidence type="ECO:0000313" key="10">
    <source>
        <dbReference type="EMBL" id="MFC7443302.1"/>
    </source>
</evidence>
<dbReference type="NCBIfam" id="NF002806">
    <property type="entry name" value="PRK02948.1"/>
    <property type="match status" value="1"/>
</dbReference>
<dbReference type="PANTHER" id="PTHR11601">
    <property type="entry name" value="CYSTEINE DESULFURYLASE FAMILY MEMBER"/>
    <property type="match status" value="1"/>
</dbReference>
<keyword evidence="6" id="KW-0408">Iron</keyword>
<dbReference type="Gene3D" id="3.40.640.10">
    <property type="entry name" value="Type I PLP-dependent aspartate aminotransferase-like (Major domain)"/>
    <property type="match status" value="1"/>
</dbReference>
<comment type="catalytic activity">
    <reaction evidence="8">
        <text>(sulfur carrier)-H + L-cysteine = (sulfur carrier)-SH + L-alanine</text>
        <dbReference type="Rhea" id="RHEA:43892"/>
        <dbReference type="Rhea" id="RHEA-COMP:14737"/>
        <dbReference type="Rhea" id="RHEA-COMP:14739"/>
        <dbReference type="ChEBI" id="CHEBI:29917"/>
        <dbReference type="ChEBI" id="CHEBI:35235"/>
        <dbReference type="ChEBI" id="CHEBI:57972"/>
        <dbReference type="ChEBI" id="CHEBI:64428"/>
        <dbReference type="EC" id="2.8.1.7"/>
    </reaction>
</comment>
<keyword evidence="3" id="KW-0808">Transferase</keyword>
<dbReference type="Proteomes" id="UP001596500">
    <property type="component" value="Unassembled WGS sequence"/>
</dbReference>
<evidence type="ECO:0000256" key="7">
    <source>
        <dbReference type="ARBA" id="ARBA00023014"/>
    </source>
</evidence>
<dbReference type="RefSeq" id="WP_379867630.1">
    <property type="nucleotide sequence ID" value="NZ_JBHTBW010000084.1"/>
</dbReference>
<dbReference type="PANTHER" id="PTHR11601:SF34">
    <property type="entry name" value="CYSTEINE DESULFURASE"/>
    <property type="match status" value="1"/>
</dbReference>
<evidence type="ECO:0000256" key="2">
    <source>
        <dbReference type="ARBA" id="ARBA00006490"/>
    </source>
</evidence>
<evidence type="ECO:0000256" key="3">
    <source>
        <dbReference type="ARBA" id="ARBA00022679"/>
    </source>
</evidence>
<accession>A0ABW2RQK8</accession>
<dbReference type="InterPro" id="IPR016454">
    <property type="entry name" value="Cysteine_dSase"/>
</dbReference>
<evidence type="ECO:0000259" key="9">
    <source>
        <dbReference type="Pfam" id="PF00266"/>
    </source>
</evidence>
<dbReference type="SUPFAM" id="SSF53383">
    <property type="entry name" value="PLP-dependent transferases"/>
    <property type="match status" value="1"/>
</dbReference>
<sequence length="386" mass="42151">MKPIYLDYGATSPVRPEALEAMLPFFRQAYGNPGSIHDFGQQSREAIEAARKQVAQAIGATTPREIVFTSSGTESNNLALIGVARKRKAFGNHIITSSVEHPSVLEACRFLEQVGFQVTYLPVDAYGMVQVEDVRQALTDQTILVSIMAANNEVGTIQPIREVGQLLKDTSILFHTDAVQFFGKVPFSVTELGADLLSLGSHKIYGPKGAGALYIRKGVRIEPLFHGGGQERGLRSSTLNTPAIVGFGVACQTISQEVADEQARLTALRDDCWRRIQSEIGAVDLNGHPTLRLPNNLNLSFHGVEGQAILLELNRKQIYVSSGSACSAGKHAASHVLMAMGKSLDTAFQSLRITFGKDTTKEVIDTFIAELKEVMQYLRSLYPQEF</sequence>